<evidence type="ECO:0000256" key="1">
    <source>
        <dbReference type="SAM" id="MobiDB-lite"/>
    </source>
</evidence>
<accession>S4PNL9</accession>
<reference evidence="2" key="2">
    <citation type="submission" date="2013-05" db="EMBL/GenBank/DDBJ databases">
        <authorList>
            <person name="Carter J.-M."/>
            <person name="Baker S.C."/>
            <person name="Pink R."/>
            <person name="Carter D.R.F."/>
            <person name="Collins A."/>
            <person name="Tomlin J."/>
            <person name="Gibbs M."/>
            <person name="Breuker C.J."/>
        </authorList>
    </citation>
    <scope>NUCLEOTIDE SEQUENCE</scope>
    <source>
        <tissue evidence="2">Ovary</tissue>
    </source>
</reference>
<name>S4PNL9_9NEOP</name>
<protein>
    <submittedName>
        <fullName evidence="2">Uncharacterized protein</fullName>
    </submittedName>
</protein>
<feature type="region of interest" description="Disordered" evidence="1">
    <location>
        <begin position="77"/>
        <end position="99"/>
    </location>
</feature>
<organism evidence="2">
    <name type="scientific">Pararge aegeria</name>
    <name type="common">speckled wood butterfly</name>
    <dbReference type="NCBI Taxonomy" id="116150"/>
    <lineage>
        <taxon>Eukaryota</taxon>
        <taxon>Metazoa</taxon>
        <taxon>Ecdysozoa</taxon>
        <taxon>Arthropoda</taxon>
        <taxon>Hexapoda</taxon>
        <taxon>Insecta</taxon>
        <taxon>Pterygota</taxon>
        <taxon>Neoptera</taxon>
        <taxon>Endopterygota</taxon>
        <taxon>Lepidoptera</taxon>
        <taxon>Glossata</taxon>
        <taxon>Ditrysia</taxon>
        <taxon>Papilionoidea</taxon>
        <taxon>Nymphalidae</taxon>
        <taxon>Satyrinae</taxon>
        <taxon>Satyrini</taxon>
        <taxon>Parargina</taxon>
        <taxon>Pararge</taxon>
    </lineage>
</organism>
<dbReference type="EMBL" id="GAIX01002910">
    <property type="protein sequence ID" value="JAA89650.1"/>
    <property type="molecule type" value="Transcribed_RNA"/>
</dbReference>
<proteinExistence type="predicted"/>
<feature type="non-terminal residue" evidence="2">
    <location>
        <position position="1"/>
    </location>
</feature>
<sequence>RLTKHHNLHFIHHGYTDLNPLLKEAGIPVEFHERPVLCKVCRYFCTLLQRPGHKDKHARAYTRKLLQIYNIEIPPELNQDADDSKDLEDCNTSANKQKK</sequence>
<dbReference type="AlphaFoldDB" id="S4PNL9"/>
<evidence type="ECO:0000313" key="2">
    <source>
        <dbReference type="EMBL" id="JAA89650.1"/>
    </source>
</evidence>
<feature type="non-terminal residue" evidence="2">
    <location>
        <position position="99"/>
    </location>
</feature>
<feature type="compositionally biased region" description="Polar residues" evidence="1">
    <location>
        <begin position="90"/>
        <end position="99"/>
    </location>
</feature>
<reference evidence="2" key="1">
    <citation type="journal article" date="2013" name="BMC Genomics">
        <title>Unscrambling butterfly oogenesis.</title>
        <authorList>
            <person name="Carter J.M."/>
            <person name="Baker S.C."/>
            <person name="Pink R."/>
            <person name="Carter D.R."/>
            <person name="Collins A."/>
            <person name="Tomlin J."/>
            <person name="Gibbs M."/>
            <person name="Breuker C.J."/>
        </authorList>
    </citation>
    <scope>NUCLEOTIDE SEQUENCE</scope>
    <source>
        <tissue evidence="2">Ovary</tissue>
    </source>
</reference>